<protein>
    <recommendedName>
        <fullName evidence="14">Potassium channel domain-containing protein</fullName>
    </recommendedName>
</protein>
<keyword evidence="16" id="KW-1185">Reference proteome</keyword>
<evidence type="ECO:0000256" key="11">
    <source>
        <dbReference type="ARBA" id="ARBA00023303"/>
    </source>
</evidence>
<evidence type="ECO:0000256" key="5">
    <source>
        <dbReference type="ARBA" id="ARBA00022692"/>
    </source>
</evidence>
<comment type="subcellular location">
    <subcellularLocation>
        <location evidence="1">Membrane</location>
        <topology evidence="1">Multi-pass membrane protein</topology>
    </subcellularLocation>
</comment>
<feature type="transmembrane region" description="Helical" evidence="13">
    <location>
        <begin position="108"/>
        <end position="128"/>
    </location>
</feature>
<dbReference type="AlphaFoldDB" id="A0AA88HEA0"/>
<evidence type="ECO:0000256" key="7">
    <source>
        <dbReference type="ARBA" id="ARBA00022958"/>
    </source>
</evidence>
<dbReference type="GO" id="GO:0005886">
    <property type="term" value="C:plasma membrane"/>
    <property type="evidence" value="ECO:0007669"/>
    <property type="project" value="TreeGrafter"/>
</dbReference>
<keyword evidence="9 12" id="KW-0406">Ion transport</keyword>
<gene>
    <name evidence="15" type="ORF">QYM36_015233</name>
</gene>
<evidence type="ECO:0000256" key="8">
    <source>
        <dbReference type="ARBA" id="ARBA00022989"/>
    </source>
</evidence>
<dbReference type="InterPro" id="IPR003092">
    <property type="entry name" value="2pore_dom_K_chnl_TASK"/>
</dbReference>
<evidence type="ECO:0000256" key="2">
    <source>
        <dbReference type="ARBA" id="ARBA00006666"/>
    </source>
</evidence>
<evidence type="ECO:0000256" key="6">
    <source>
        <dbReference type="ARBA" id="ARBA00022826"/>
    </source>
</evidence>
<comment type="caution">
    <text evidence="15">The sequence shown here is derived from an EMBL/GenBank/DDBJ whole genome shotgun (WGS) entry which is preliminary data.</text>
</comment>
<keyword evidence="7" id="KW-0630">Potassium</keyword>
<sequence length="404" mass="45032">MKRQNVRTLSLVVCTFTYLLIGAAVFDFLESEAEVKRWEVLVETKNRLMRQYNMTETDYEIVKTVLIESKPHKAGPQWKFAGAFYFSVVVIALIGYGHSTPVTVTGKAFCMIYAVIGIPLGIVMFQSIGERLNKVFAISISKIKTIIRCSGRDATEVELLGINGALLSFMVLGGAYVFSKNEAWTYADALYYCVVTLTTIGFGDLVTLQNDNALMTRPGYVAFCLFFILFGLAVINGSTNLLILRFMTMTPDEEDELGPASRGVMTFDGELSSLNGKLGISAMNYELYYEADQVSVCSCTCYGNSKSGITSILSPTKIVMPSPRPSLRNQRIQNTPKSKKKPFRFLRWKQRNIQREGSLLSKLTFGIDTVTLWGSSPPRPPKNLAVQNTSEFITKKILMKRASI</sequence>
<keyword evidence="8 13" id="KW-1133">Transmembrane helix</keyword>
<keyword evidence="10 13" id="KW-0472">Membrane</keyword>
<accession>A0AA88HEA0</accession>
<feature type="transmembrane region" description="Helical" evidence="13">
    <location>
        <begin position="9"/>
        <end position="29"/>
    </location>
</feature>
<feature type="domain" description="Potassium channel" evidence="14">
    <location>
        <begin position="61"/>
        <end position="132"/>
    </location>
</feature>
<proteinExistence type="inferred from homology"/>
<evidence type="ECO:0000256" key="10">
    <source>
        <dbReference type="ARBA" id="ARBA00023136"/>
    </source>
</evidence>
<dbReference type="EMBL" id="JAVRJZ010000019">
    <property type="protein sequence ID" value="KAK2707465.1"/>
    <property type="molecule type" value="Genomic_DNA"/>
</dbReference>
<evidence type="ECO:0000313" key="15">
    <source>
        <dbReference type="EMBL" id="KAK2707465.1"/>
    </source>
</evidence>
<keyword evidence="11 12" id="KW-0407">Ion channel</keyword>
<feature type="transmembrane region" description="Helical" evidence="13">
    <location>
        <begin position="220"/>
        <end position="243"/>
    </location>
</feature>
<dbReference type="FunFam" id="1.10.287.70:FF:000090">
    <property type="entry name" value="two pore potassium channel protein sup-9"/>
    <property type="match status" value="1"/>
</dbReference>
<keyword evidence="4" id="KW-0633">Potassium transport</keyword>
<keyword evidence="6" id="KW-0631">Potassium channel</keyword>
<evidence type="ECO:0000256" key="1">
    <source>
        <dbReference type="ARBA" id="ARBA00004141"/>
    </source>
</evidence>
<dbReference type="InterPro" id="IPR003280">
    <property type="entry name" value="2pore_dom_K_chnl"/>
</dbReference>
<dbReference type="PRINTS" id="PR01333">
    <property type="entry name" value="2POREKCHANEL"/>
</dbReference>
<feature type="transmembrane region" description="Helical" evidence="13">
    <location>
        <begin position="190"/>
        <end position="208"/>
    </location>
</feature>
<feature type="domain" description="Potassium channel" evidence="14">
    <location>
        <begin position="167"/>
        <end position="242"/>
    </location>
</feature>
<reference evidence="15" key="1">
    <citation type="submission" date="2023-07" db="EMBL/GenBank/DDBJ databases">
        <title>Chromosome-level genome assembly of Artemia franciscana.</title>
        <authorList>
            <person name="Jo E."/>
        </authorList>
    </citation>
    <scope>NUCLEOTIDE SEQUENCE</scope>
    <source>
        <tissue evidence="15">Whole body</tissue>
    </source>
</reference>
<evidence type="ECO:0000313" key="16">
    <source>
        <dbReference type="Proteomes" id="UP001187531"/>
    </source>
</evidence>
<dbReference type="Pfam" id="PF07885">
    <property type="entry name" value="Ion_trans_2"/>
    <property type="match status" value="2"/>
</dbReference>
<keyword evidence="5 12" id="KW-0812">Transmembrane</keyword>
<dbReference type="Proteomes" id="UP001187531">
    <property type="component" value="Unassembled WGS sequence"/>
</dbReference>
<keyword evidence="3 12" id="KW-0813">Transport</keyword>
<feature type="transmembrane region" description="Helical" evidence="13">
    <location>
        <begin position="78"/>
        <end position="96"/>
    </location>
</feature>
<name>A0AA88HEA0_ARTSF</name>
<organism evidence="15 16">
    <name type="scientific">Artemia franciscana</name>
    <name type="common">Brine shrimp</name>
    <name type="synonym">Artemia sanfranciscana</name>
    <dbReference type="NCBI Taxonomy" id="6661"/>
    <lineage>
        <taxon>Eukaryota</taxon>
        <taxon>Metazoa</taxon>
        <taxon>Ecdysozoa</taxon>
        <taxon>Arthropoda</taxon>
        <taxon>Crustacea</taxon>
        <taxon>Branchiopoda</taxon>
        <taxon>Anostraca</taxon>
        <taxon>Artemiidae</taxon>
        <taxon>Artemia</taxon>
    </lineage>
</organism>
<evidence type="ECO:0000256" key="13">
    <source>
        <dbReference type="SAM" id="Phobius"/>
    </source>
</evidence>
<evidence type="ECO:0000256" key="9">
    <source>
        <dbReference type="ARBA" id="ARBA00023065"/>
    </source>
</evidence>
<dbReference type="SUPFAM" id="SSF81324">
    <property type="entry name" value="Voltage-gated potassium channels"/>
    <property type="match status" value="2"/>
</dbReference>
<dbReference type="InterPro" id="IPR013099">
    <property type="entry name" value="K_chnl_dom"/>
</dbReference>
<feature type="transmembrane region" description="Helical" evidence="13">
    <location>
        <begin position="160"/>
        <end position="178"/>
    </location>
</feature>
<dbReference type="PANTHER" id="PTHR11003">
    <property type="entry name" value="POTASSIUM CHANNEL, SUBFAMILY K"/>
    <property type="match status" value="1"/>
</dbReference>
<evidence type="ECO:0000256" key="12">
    <source>
        <dbReference type="RuleBase" id="RU003857"/>
    </source>
</evidence>
<evidence type="ECO:0000256" key="4">
    <source>
        <dbReference type="ARBA" id="ARBA00022538"/>
    </source>
</evidence>
<evidence type="ECO:0000259" key="14">
    <source>
        <dbReference type="Pfam" id="PF07885"/>
    </source>
</evidence>
<dbReference type="GO" id="GO:0015271">
    <property type="term" value="F:outward rectifier potassium channel activity"/>
    <property type="evidence" value="ECO:0007669"/>
    <property type="project" value="TreeGrafter"/>
</dbReference>
<dbReference type="GO" id="GO:0022841">
    <property type="term" value="F:potassium ion leak channel activity"/>
    <property type="evidence" value="ECO:0007669"/>
    <property type="project" value="TreeGrafter"/>
</dbReference>
<dbReference type="PANTHER" id="PTHR11003:SF291">
    <property type="entry name" value="IP11374P"/>
    <property type="match status" value="1"/>
</dbReference>
<comment type="similarity">
    <text evidence="2 12">Belongs to the two pore domain potassium channel (TC 1.A.1.8) family.</text>
</comment>
<dbReference type="PRINTS" id="PR01095">
    <property type="entry name" value="TASKCHANNEL"/>
</dbReference>
<evidence type="ECO:0000256" key="3">
    <source>
        <dbReference type="ARBA" id="ARBA00022448"/>
    </source>
</evidence>
<dbReference type="Gene3D" id="1.10.287.70">
    <property type="match status" value="1"/>
</dbReference>
<dbReference type="GO" id="GO:0030322">
    <property type="term" value="P:stabilization of membrane potential"/>
    <property type="evidence" value="ECO:0007669"/>
    <property type="project" value="TreeGrafter"/>
</dbReference>